<dbReference type="EMBL" id="JAVRJZ010000016">
    <property type="protein sequence ID" value="KAK2710516.1"/>
    <property type="molecule type" value="Genomic_DNA"/>
</dbReference>
<feature type="compositionally biased region" description="Basic and acidic residues" evidence="2">
    <location>
        <begin position="293"/>
        <end position="302"/>
    </location>
</feature>
<reference evidence="3" key="1">
    <citation type="submission" date="2023-07" db="EMBL/GenBank/DDBJ databases">
        <title>Chromosome-level genome assembly of Artemia franciscana.</title>
        <authorList>
            <person name="Jo E."/>
        </authorList>
    </citation>
    <scope>NUCLEOTIDE SEQUENCE</scope>
    <source>
        <tissue evidence="3">Whole body</tissue>
    </source>
</reference>
<comment type="caution">
    <text evidence="3">The sequence shown here is derived from an EMBL/GenBank/DDBJ whole genome shotgun (WGS) entry which is preliminary data.</text>
</comment>
<feature type="compositionally biased region" description="Basic and acidic residues" evidence="2">
    <location>
        <begin position="564"/>
        <end position="575"/>
    </location>
</feature>
<feature type="region of interest" description="Disordered" evidence="2">
    <location>
        <begin position="832"/>
        <end position="883"/>
    </location>
</feature>
<feature type="coiled-coil region" evidence="1">
    <location>
        <begin position="10"/>
        <end position="37"/>
    </location>
</feature>
<sequence>MGKVQELSPAENQEIEKIKLKKKKDRIQKKKQKEEEIGLYSRDDLDLDRETFPIAYFIGDNKGMIEQIFSVVNGARLQAMLPPLLKPLPLGELKKLCLQQLSRLSAKKIQAILAGHELGPGLSSESESLSASSDSVASVPLKKKRKKKQKETKKKKKKEIKEKRPADKEENDSRTLMELLELEMRAKAIKALLENETKNKETTETEKNLNTDIKTEVHEEDTVDEETEAGVADEDTDRTISELIADDKKMDVVSHESSEEEIGEIRTGDADKGTIRWISKETKKVKQKKRRREKSEKIEKTRRQYRRRGAALSTPSLSSEEEREISETDHSGTKDQKENIESEEGEFSSDENKEKIGSKFGMSECRTVVEEVESESEEMMDEDYDVHVESPSSDEKENSIKEMSGSTDEFNRKEAEKTNVFVTSKGEIIGSLSPYILQENGESVKSEVKIQPYITNTKTQQAVDEKKSSNEDYISDDSIDSAPSSTGSVENLEGQVEEESMHQDQEACSQRNESIDYKKSKDQSTKEDTMSKGELQGVENRETLDGINTEAQNPNEIVAKGNIRKNEDVLKREEGQCTQQEASIDKINEKENVLDDKEANQEILDDHRKEENKNTKEENLENKEIADEDKDSVNDKQAQKENKKDTSRSDKILEEKETVAINEETLEDKRADKESSDHIKGENNSAIKQVSLKGKEKAEQSAITVYDKNIETEDKKDETILKEEEANESEAPVGDDGFWKGDYDEINIEEEVREEDILNDFNFNTDSVPVVVEYTVERPLTKFTFQSAKRTAPTKGGLKRINLGSSRSGSLEGPVVKKPLFIEGAKESKRCAAEDGREIKEIPVETTQKPVPPLIPKPHVVPKRSDSGDTKVKNSSTEESWKSRYVTSDKVQRIVETSKILSKVRSKIKEKATKEVENQEKNLEQVQDKTVVIGTLEEYERISGKKVGTTAEIIDDNEEEDEEESALWSDIFGK</sequence>
<feature type="compositionally biased region" description="Basic and acidic residues" evidence="2">
    <location>
        <begin position="325"/>
        <end position="340"/>
    </location>
</feature>
<protein>
    <submittedName>
        <fullName evidence="3">Uncharacterized protein</fullName>
    </submittedName>
</protein>
<evidence type="ECO:0000313" key="3">
    <source>
        <dbReference type="EMBL" id="KAK2710516.1"/>
    </source>
</evidence>
<feature type="region of interest" description="Disordered" evidence="2">
    <location>
        <begin position="456"/>
        <end position="700"/>
    </location>
</feature>
<feature type="compositionally biased region" description="Basic and acidic residues" evidence="2">
    <location>
        <begin position="832"/>
        <end position="843"/>
    </location>
</feature>
<dbReference type="InterPro" id="IPR038991">
    <property type="entry name" value="CAAP1"/>
</dbReference>
<feature type="compositionally biased region" description="Basic and acidic residues" evidence="2">
    <location>
        <begin position="513"/>
        <end position="531"/>
    </location>
</feature>
<feature type="region of interest" description="Disordered" evidence="2">
    <location>
        <begin position="716"/>
        <end position="740"/>
    </location>
</feature>
<feature type="compositionally biased region" description="Basic and acidic residues" evidence="2">
    <location>
        <begin position="237"/>
        <end position="284"/>
    </location>
</feature>
<feature type="compositionally biased region" description="Basic residues" evidence="2">
    <location>
        <begin position="141"/>
        <end position="158"/>
    </location>
</feature>
<feature type="region of interest" description="Disordered" evidence="2">
    <location>
        <begin position="121"/>
        <end position="174"/>
    </location>
</feature>
<accession>A0AA88L2Q3</accession>
<feature type="compositionally biased region" description="Basic and acidic residues" evidence="2">
    <location>
        <begin position="195"/>
        <end position="217"/>
    </location>
</feature>
<gene>
    <name evidence="3" type="ORF">QYM36_011895</name>
</gene>
<dbReference type="Proteomes" id="UP001187531">
    <property type="component" value="Unassembled WGS sequence"/>
</dbReference>
<dbReference type="AlphaFoldDB" id="A0AA88L2Q3"/>
<feature type="compositionally biased region" description="Acidic residues" evidence="2">
    <location>
        <begin position="954"/>
        <end position="965"/>
    </location>
</feature>
<feature type="compositionally biased region" description="Low complexity" evidence="2">
    <location>
        <begin position="122"/>
        <end position="139"/>
    </location>
</feature>
<keyword evidence="4" id="KW-1185">Reference proteome</keyword>
<name>A0AA88L2Q3_ARTSF</name>
<evidence type="ECO:0000256" key="2">
    <source>
        <dbReference type="SAM" id="MobiDB-lite"/>
    </source>
</evidence>
<feature type="region of interest" description="Disordered" evidence="2">
    <location>
        <begin position="954"/>
        <end position="974"/>
    </location>
</feature>
<evidence type="ECO:0000313" key="4">
    <source>
        <dbReference type="Proteomes" id="UP001187531"/>
    </source>
</evidence>
<dbReference type="Pfam" id="PF15335">
    <property type="entry name" value="CAAP1"/>
    <property type="match status" value="1"/>
</dbReference>
<dbReference type="PANTHER" id="PTHR14740">
    <property type="entry name" value="CASPASE ACTIVITY AND APOPTOSIS INHIBITOR 1"/>
    <property type="match status" value="1"/>
</dbReference>
<feature type="compositionally biased region" description="Basic and acidic residues" evidence="2">
    <location>
        <begin position="385"/>
        <end position="400"/>
    </location>
</feature>
<feature type="compositionally biased region" description="Basic and acidic residues" evidence="2">
    <location>
        <begin position="159"/>
        <end position="174"/>
    </location>
</feature>
<organism evidence="3 4">
    <name type="scientific">Artemia franciscana</name>
    <name type="common">Brine shrimp</name>
    <name type="synonym">Artemia sanfranciscana</name>
    <dbReference type="NCBI Taxonomy" id="6661"/>
    <lineage>
        <taxon>Eukaryota</taxon>
        <taxon>Metazoa</taxon>
        <taxon>Ecdysozoa</taxon>
        <taxon>Arthropoda</taxon>
        <taxon>Crustacea</taxon>
        <taxon>Branchiopoda</taxon>
        <taxon>Anostraca</taxon>
        <taxon>Artemiidae</taxon>
        <taxon>Artemia</taxon>
    </lineage>
</organism>
<feature type="compositionally biased region" description="Acidic residues" evidence="2">
    <location>
        <begin position="218"/>
        <end position="236"/>
    </location>
</feature>
<feature type="compositionally biased region" description="Basic and acidic residues" evidence="2">
    <location>
        <begin position="863"/>
        <end position="872"/>
    </location>
</feature>
<feature type="compositionally biased region" description="Basic and acidic residues" evidence="2">
    <location>
        <begin position="667"/>
        <end position="681"/>
    </location>
</feature>
<feature type="region of interest" description="Disordered" evidence="2">
    <location>
        <begin position="195"/>
        <end position="412"/>
    </location>
</feature>
<evidence type="ECO:0000256" key="1">
    <source>
        <dbReference type="SAM" id="Coils"/>
    </source>
</evidence>
<feature type="compositionally biased region" description="Basic and acidic residues" evidence="2">
    <location>
        <begin position="583"/>
        <end position="658"/>
    </location>
</feature>
<keyword evidence="1" id="KW-0175">Coiled coil</keyword>
<proteinExistence type="predicted"/>
<dbReference type="GO" id="GO:0042981">
    <property type="term" value="P:regulation of apoptotic process"/>
    <property type="evidence" value="ECO:0007669"/>
    <property type="project" value="InterPro"/>
</dbReference>
<feature type="compositionally biased region" description="Acidic residues" evidence="2">
    <location>
        <begin position="370"/>
        <end position="384"/>
    </location>
</feature>
<dbReference type="PANTHER" id="PTHR14740:SF3">
    <property type="entry name" value="CASPASE ACTIVITY AND APOPTOSIS INHIBITOR 1"/>
    <property type="match status" value="1"/>
</dbReference>